<sequence length="56" mass="6234">MNTTWTYEHGRLWATCADGRRIATWEAEPPFGYLVDLLNVSPGLSALLLAGWLGEL</sequence>
<dbReference type="RefSeq" id="WP_155436846.1">
    <property type="nucleotide sequence ID" value="NZ_JBHLXK010000011.1"/>
</dbReference>
<dbReference type="EMBL" id="WNKW01000014">
    <property type="protein sequence ID" value="MTW35515.1"/>
    <property type="molecule type" value="Genomic_DNA"/>
</dbReference>
<comment type="caution">
    <text evidence="1">The sequence shown here is derived from an EMBL/GenBank/DDBJ whole genome shotgun (WGS) entry which is preliminary data.</text>
</comment>
<proteinExistence type="predicted"/>
<keyword evidence="2" id="KW-1185">Reference proteome</keyword>
<accession>A0ABW9SU26</accession>
<evidence type="ECO:0000313" key="1">
    <source>
        <dbReference type="EMBL" id="MTW35515.1"/>
    </source>
</evidence>
<dbReference type="Proteomes" id="UP000735592">
    <property type="component" value="Unassembled WGS sequence"/>
</dbReference>
<gene>
    <name evidence="1" type="ORF">GM655_22225</name>
</gene>
<reference evidence="1 2" key="1">
    <citation type="submission" date="2019-11" db="EMBL/GenBank/DDBJ databases">
        <title>Type strains purchased from KCTC, JCM and DSMZ.</title>
        <authorList>
            <person name="Lu H."/>
        </authorList>
    </citation>
    <scope>NUCLEOTIDE SEQUENCE [LARGE SCALE GENOMIC DNA]</scope>
    <source>
        <strain evidence="1 2">DSM 103461</strain>
    </source>
</reference>
<organism evidence="1 2">
    <name type="scientific">Pseudoduganella danionis</name>
    <dbReference type="NCBI Taxonomy" id="1890295"/>
    <lineage>
        <taxon>Bacteria</taxon>
        <taxon>Pseudomonadati</taxon>
        <taxon>Pseudomonadota</taxon>
        <taxon>Betaproteobacteria</taxon>
        <taxon>Burkholderiales</taxon>
        <taxon>Oxalobacteraceae</taxon>
        <taxon>Telluria group</taxon>
        <taxon>Pseudoduganella</taxon>
    </lineage>
</organism>
<evidence type="ECO:0000313" key="2">
    <source>
        <dbReference type="Proteomes" id="UP000735592"/>
    </source>
</evidence>
<name>A0ABW9SU26_9BURK</name>
<protein>
    <submittedName>
        <fullName evidence="1">Uncharacterized protein</fullName>
    </submittedName>
</protein>